<gene>
    <name evidence="3" type="ORF">F8O03_10175</name>
</gene>
<dbReference type="OrthoDB" id="9809391at2"/>
<dbReference type="Proteomes" id="UP000490386">
    <property type="component" value="Unassembled WGS sequence"/>
</dbReference>
<proteinExistence type="predicted"/>
<sequence>MLTIGEFAKTTGTSVKALRHYDETKALVPFEVDAATGYRRYAESQVRDGALLQTLRAAGVPLPTAAKAVRDGDTAEVLVRHRAEVLQQRDAEDAAMTAADAVLTAFARPVVVEERHLGATPFVALVIPLPADLGAAGADLGGGGAVPTDEDANRGFVELHRRIVEAGLEPGPGFWTTFREAPGSTARASVLQMLLCWPVARIPEPGGASWGDERTLVGELPPRTELVAVWRSDGADLPEGSVHPAVVALFDALAERGMALTSPEVRQRVVGEDASDFVVEVSVTLP</sequence>
<keyword evidence="4" id="KW-1185">Reference proteome</keyword>
<comment type="caution">
    <text evidence="3">The sequence shown here is derived from an EMBL/GenBank/DDBJ whole genome shotgun (WGS) entry which is preliminary data.</text>
</comment>
<reference evidence="3 4" key="1">
    <citation type="submission" date="2019-09" db="EMBL/GenBank/DDBJ databases">
        <title>Phylogeny of genus Pseudoclavibacter and closely related genus.</title>
        <authorList>
            <person name="Li Y."/>
        </authorList>
    </citation>
    <scope>NUCLEOTIDE SEQUENCE [LARGE SCALE GENOMIC DNA]</scope>
    <source>
        <strain evidence="3 4">THG-MD12</strain>
    </source>
</reference>
<protein>
    <submittedName>
        <fullName evidence="3">MerR family DNA-binding transcriptional regulator</fullName>
    </submittedName>
</protein>
<dbReference type="AlphaFoldDB" id="A0A7J5B1G6"/>
<dbReference type="InterPro" id="IPR009061">
    <property type="entry name" value="DNA-bd_dom_put_sf"/>
</dbReference>
<dbReference type="InterPro" id="IPR047057">
    <property type="entry name" value="MerR_fam"/>
</dbReference>
<dbReference type="GO" id="GO:0003700">
    <property type="term" value="F:DNA-binding transcription factor activity"/>
    <property type="evidence" value="ECO:0007669"/>
    <property type="project" value="InterPro"/>
</dbReference>
<dbReference type="GO" id="GO:0003677">
    <property type="term" value="F:DNA binding"/>
    <property type="evidence" value="ECO:0007669"/>
    <property type="project" value="UniProtKB-KW"/>
</dbReference>
<dbReference type="PANTHER" id="PTHR30204">
    <property type="entry name" value="REDOX-CYCLING DRUG-SENSING TRANSCRIPTIONAL ACTIVATOR SOXR"/>
    <property type="match status" value="1"/>
</dbReference>
<dbReference type="SUPFAM" id="SSF46955">
    <property type="entry name" value="Putative DNA-binding domain"/>
    <property type="match status" value="1"/>
</dbReference>
<dbReference type="SMART" id="SM00422">
    <property type="entry name" value="HTH_MERR"/>
    <property type="match status" value="1"/>
</dbReference>
<dbReference type="Gene3D" id="1.10.1660.10">
    <property type="match status" value="1"/>
</dbReference>
<dbReference type="PROSITE" id="PS50937">
    <property type="entry name" value="HTH_MERR_2"/>
    <property type="match status" value="1"/>
</dbReference>
<evidence type="ECO:0000259" key="2">
    <source>
        <dbReference type="PROSITE" id="PS50937"/>
    </source>
</evidence>
<dbReference type="Pfam" id="PF00376">
    <property type="entry name" value="MerR"/>
    <property type="match status" value="1"/>
</dbReference>
<dbReference type="RefSeq" id="WP_151423782.1">
    <property type="nucleotide sequence ID" value="NZ_WBJX01000003.1"/>
</dbReference>
<dbReference type="EMBL" id="WBJX01000003">
    <property type="protein sequence ID" value="KAB1637579.1"/>
    <property type="molecule type" value="Genomic_DNA"/>
</dbReference>
<organism evidence="3 4">
    <name type="scientific">Pseudoclavibacter terrae</name>
    <dbReference type="NCBI Taxonomy" id="1530195"/>
    <lineage>
        <taxon>Bacteria</taxon>
        <taxon>Bacillati</taxon>
        <taxon>Actinomycetota</taxon>
        <taxon>Actinomycetes</taxon>
        <taxon>Micrococcales</taxon>
        <taxon>Microbacteriaceae</taxon>
        <taxon>Pseudoclavibacter</taxon>
    </lineage>
</organism>
<feature type="domain" description="HTH merR-type" evidence="2">
    <location>
        <begin position="1"/>
        <end position="71"/>
    </location>
</feature>
<name>A0A7J5B1G6_9MICO</name>
<accession>A0A7J5B1G6</accession>
<evidence type="ECO:0000313" key="3">
    <source>
        <dbReference type="EMBL" id="KAB1637579.1"/>
    </source>
</evidence>
<keyword evidence="1 3" id="KW-0238">DNA-binding</keyword>
<dbReference type="InterPro" id="IPR000551">
    <property type="entry name" value="MerR-type_HTH_dom"/>
</dbReference>
<evidence type="ECO:0000256" key="1">
    <source>
        <dbReference type="ARBA" id="ARBA00023125"/>
    </source>
</evidence>
<evidence type="ECO:0000313" key="4">
    <source>
        <dbReference type="Proteomes" id="UP000490386"/>
    </source>
</evidence>
<dbReference type="PANTHER" id="PTHR30204:SF97">
    <property type="entry name" value="MERR FAMILY REGULATORY PROTEIN"/>
    <property type="match status" value="1"/>
</dbReference>